<evidence type="ECO:0000313" key="4">
    <source>
        <dbReference type="Proteomes" id="UP000186039"/>
    </source>
</evidence>
<dbReference type="Pfam" id="PF01476">
    <property type="entry name" value="LysM"/>
    <property type="match status" value="1"/>
</dbReference>
<sequence>MSQEQYTILKNDCLSLLALKFNVTQEQLLSLNSEMIKNPDLIIEGETLNIPKKSAGEDKRWPLPDVPTCQSKKADTCSKPQPMVDILYVPADPISGKRNWYSVSAEAKEKILEEKAKMAAAIVSEDAETTRKNLRLAGLLSKFELKQHEQFFDSKQDLERYKALALAKLTLESNAFVCDGKNPNETLLSFAEVLDYDLAEQYKLKLYRRSYNSYNLPNSKSQSYYEEGVNLSLRAELLRATNDAINELEEQAKRDAKGKVSSDGTRFVYLEKLEFYSTEQQRNVLDALKSLKGNARSKRKKESELMFLSVASGKSYFSNWKESMQESWLELKDKPKLAIVRRNDKYYYDAESIHVLNLNGYAIKEQCLTTKQLFGESGATLGPRALAGINWRQGEDGKAKPLDINNQKLIEALYRELAGPQLDTDNSRSARSKVSAKTQGDLESLVNQVDYNWAYFPTLALISLVDETISKHKQALTQLLETGKTPIDSLFNQLLWIKKVANARLDRLKRIATNNAEKGLGGLQFSFASDDKKLANSMKLLWLENKFEPKRVNNPGFRNKAGYNDLQAVECAFLSDGEVFYLRGPAWFIPGDDRRLINQANTHLVNITSKSQLVNPLTKGAKELDPVTVSDALKQLFSNDNAQLKMDLLPIKIEAKHDSTFWREGYHYQEGVGPDGKTDAYSVDAGVQFLRFTSQAEAQLNTPLDSYSSLIKKTKQIGASGGMSASLIALQGQLSVKFCLPMQENSKGAAQEVKPYHLTIDYLDKLGKTHTYSAGFLYAVVEGSVYGLAGATCSLSAGVTIGPTEIGEGFGIRGNTIDLFSPNIVDMRATKGSNLSTVENAKVAAEAAVKGDVFAGVEAGGVLTAEAFWFPPIAKQAELVQSVQPAPKPQALQNKSQQPESAPSQTKQDDASVTYDKESKLKLGAISGKAAVSAGAGASAEFGVKMQGGVFIFTAQAKLVFGVGCGGSVDLELNGNSLNDFVDCLLGVLKQSEFRRISAFGEADENGINKDFELLNDVLTIATAFGLTFAKAMLLPFDVWQDYKKQSLSKEYAPFLASNINNDDPKLTIKMRTWIAALPPETLANLLKALSVTQSGVREGAKGEQIRAAQDNLNQAKAIVRIMEWIKKDKNRTELVNQRQWKETLITMDGLPKHTKDHVAEWEGYKDSWFRLAYYVSRYGDKDIKIRFSEYSVFLSKNMVLTQYDYIFPVGLGATIKKYNAYCKANVTNSDEGVGVNAKVIKDTGLADHHWELIETQEEIINWSLDDVNL</sequence>
<dbReference type="Proteomes" id="UP000186039">
    <property type="component" value="Unassembled WGS sequence"/>
</dbReference>
<organism evidence="3 4">
    <name type="scientific">Vibrio panuliri</name>
    <dbReference type="NCBI Taxonomy" id="1381081"/>
    <lineage>
        <taxon>Bacteria</taxon>
        <taxon>Pseudomonadati</taxon>
        <taxon>Pseudomonadota</taxon>
        <taxon>Gammaproteobacteria</taxon>
        <taxon>Vibrionales</taxon>
        <taxon>Vibrionaceae</taxon>
        <taxon>Vibrio</taxon>
    </lineage>
</organism>
<dbReference type="InterPro" id="IPR036779">
    <property type="entry name" value="LysM_dom_sf"/>
</dbReference>
<keyword evidence="4" id="KW-1185">Reference proteome</keyword>
<dbReference type="SUPFAM" id="SSF54106">
    <property type="entry name" value="LysM domain"/>
    <property type="match status" value="1"/>
</dbReference>
<dbReference type="RefSeq" id="WP_075715562.1">
    <property type="nucleotide sequence ID" value="NZ_AP019654.1"/>
</dbReference>
<gene>
    <name evidence="3" type="ORF">BIY20_11885</name>
</gene>
<feature type="domain" description="LysM" evidence="2">
    <location>
        <begin position="4"/>
        <end position="50"/>
    </location>
</feature>
<name>A0ABX3FBY5_9VIBR</name>
<dbReference type="EMBL" id="MJMH01000185">
    <property type="protein sequence ID" value="OLQ89306.1"/>
    <property type="molecule type" value="Genomic_DNA"/>
</dbReference>
<feature type="compositionally biased region" description="Polar residues" evidence="1">
    <location>
        <begin position="891"/>
        <end position="906"/>
    </location>
</feature>
<evidence type="ECO:0000256" key="1">
    <source>
        <dbReference type="SAM" id="MobiDB-lite"/>
    </source>
</evidence>
<dbReference type="SMART" id="SM00257">
    <property type="entry name" value="LysM"/>
    <property type="match status" value="1"/>
</dbReference>
<dbReference type="PROSITE" id="PS51782">
    <property type="entry name" value="LYSM"/>
    <property type="match status" value="1"/>
</dbReference>
<dbReference type="InterPro" id="IPR018392">
    <property type="entry name" value="LysM"/>
</dbReference>
<accession>A0ABX3FBY5</accession>
<protein>
    <recommendedName>
        <fullName evidence="2">LysM domain-containing protein</fullName>
    </recommendedName>
</protein>
<comment type="caution">
    <text evidence="3">The sequence shown here is derived from an EMBL/GenBank/DDBJ whole genome shotgun (WGS) entry which is preliminary data.</text>
</comment>
<evidence type="ECO:0000259" key="2">
    <source>
        <dbReference type="PROSITE" id="PS51782"/>
    </source>
</evidence>
<feature type="region of interest" description="Disordered" evidence="1">
    <location>
        <begin position="884"/>
        <end position="914"/>
    </location>
</feature>
<reference evidence="3 4" key="1">
    <citation type="submission" date="2016-09" db="EMBL/GenBank/DDBJ databases">
        <title>Genomic Taxonomy of the Vibrionaceae.</title>
        <authorList>
            <person name="Gonzalez-Castillo A."/>
            <person name="Gomez-Gil B."/>
            <person name="Enciso-Ibarra K."/>
        </authorList>
    </citation>
    <scope>NUCLEOTIDE SEQUENCE [LARGE SCALE GENOMIC DNA]</scope>
    <source>
        <strain evidence="3 4">CAIM 1902</strain>
    </source>
</reference>
<dbReference type="Gene3D" id="3.10.350.10">
    <property type="entry name" value="LysM domain"/>
    <property type="match status" value="1"/>
</dbReference>
<evidence type="ECO:0000313" key="3">
    <source>
        <dbReference type="EMBL" id="OLQ89306.1"/>
    </source>
</evidence>
<proteinExistence type="predicted"/>